<dbReference type="AlphaFoldDB" id="W0NQE4"/>
<proteinExistence type="inferred from homology"/>
<comment type="similarity">
    <text evidence="2">Belongs to the cytochrome ubiquinol oxidase subunit 2 family.</text>
</comment>
<dbReference type="InterPro" id="IPR003317">
    <property type="entry name" value="Cyt-d_oxidase_su2"/>
</dbReference>
<feature type="transmembrane region" description="Helical" evidence="7">
    <location>
        <begin position="254"/>
        <end position="278"/>
    </location>
</feature>
<organism evidence="8">
    <name type="scientific">uncultured bacterium B3TF_MPn1</name>
    <dbReference type="NCBI Taxonomy" id="1439866"/>
    <lineage>
        <taxon>Bacteria</taxon>
        <taxon>environmental samples</taxon>
    </lineage>
</organism>
<feature type="transmembrane region" description="Helical" evidence="7">
    <location>
        <begin position="221"/>
        <end position="242"/>
    </location>
</feature>
<keyword evidence="5 7" id="KW-1133">Transmembrane helix</keyword>
<dbReference type="EMBL" id="KF742556">
    <property type="protein sequence ID" value="AHG53027.1"/>
    <property type="molecule type" value="Genomic_DNA"/>
</dbReference>
<evidence type="ECO:0000256" key="5">
    <source>
        <dbReference type="ARBA" id="ARBA00022989"/>
    </source>
</evidence>
<feature type="transmembrane region" description="Helical" evidence="7">
    <location>
        <begin position="59"/>
        <end position="76"/>
    </location>
</feature>
<evidence type="ECO:0000256" key="2">
    <source>
        <dbReference type="ARBA" id="ARBA00007543"/>
    </source>
</evidence>
<keyword evidence="4 7" id="KW-0812">Transmembrane</keyword>
<reference evidence="8" key="1">
    <citation type="journal article" date="2013" name="Front. Microbiol.">
        <title>Metatranscriptomic and functional metagenomic analysis of methylphosphonate utilization by marine bacteria.</title>
        <authorList>
            <person name="Martinez A."/>
            <person name="Ventouras L.A."/>
            <person name="Wilson S.T."/>
            <person name="Karl D.M."/>
            <person name="Delong E.F."/>
        </authorList>
    </citation>
    <scope>NUCLEOTIDE SEQUENCE</scope>
</reference>
<feature type="transmembrane region" description="Helical" evidence="7">
    <location>
        <begin position="82"/>
        <end position="100"/>
    </location>
</feature>
<evidence type="ECO:0000256" key="4">
    <source>
        <dbReference type="ARBA" id="ARBA00022692"/>
    </source>
</evidence>
<comment type="subcellular location">
    <subcellularLocation>
        <location evidence="1">Cell membrane</location>
        <topology evidence="1">Multi-pass membrane protein</topology>
    </subcellularLocation>
</comment>
<dbReference type="GO" id="GO:0070069">
    <property type="term" value="C:cytochrome complex"/>
    <property type="evidence" value="ECO:0007669"/>
    <property type="project" value="TreeGrafter"/>
</dbReference>
<evidence type="ECO:0000256" key="3">
    <source>
        <dbReference type="ARBA" id="ARBA00022475"/>
    </source>
</evidence>
<dbReference type="GO" id="GO:0009055">
    <property type="term" value="F:electron transfer activity"/>
    <property type="evidence" value="ECO:0007669"/>
    <property type="project" value="TreeGrafter"/>
</dbReference>
<evidence type="ECO:0000256" key="1">
    <source>
        <dbReference type="ARBA" id="ARBA00004651"/>
    </source>
</evidence>
<dbReference type="Pfam" id="PF02322">
    <property type="entry name" value="Cyt_bd_oxida_II"/>
    <property type="match status" value="1"/>
</dbReference>
<protein>
    <submittedName>
        <fullName evidence="8">COG1294 Cytochrome bd-type quinol oxidase, subunit 2</fullName>
    </submittedName>
</protein>
<dbReference type="GO" id="GO:0005886">
    <property type="term" value="C:plasma membrane"/>
    <property type="evidence" value="ECO:0007669"/>
    <property type="project" value="UniProtKB-SubCell"/>
</dbReference>
<keyword evidence="3" id="KW-1003">Cell membrane</keyword>
<dbReference type="GO" id="GO:0019646">
    <property type="term" value="P:aerobic electron transport chain"/>
    <property type="evidence" value="ECO:0007669"/>
    <property type="project" value="TreeGrafter"/>
</dbReference>
<dbReference type="PANTHER" id="PTHR43141:SF2">
    <property type="entry name" value="BLR3729 PROTEIN"/>
    <property type="match status" value="1"/>
</dbReference>
<evidence type="ECO:0000256" key="7">
    <source>
        <dbReference type="SAM" id="Phobius"/>
    </source>
</evidence>
<sequence>MDITILPLIFFILMCLAVIMYAVLDGYDLGVGILMPDGNEAHRNRMIASIGPFWDANETWLVLAIGLLLIAFPEAYNKVLEALYLPVLIMLLGLILRGVSFDFRAKSLPRRKAIWDRLFKLGSLITALAQGYMLGRYMTGFTENLLAYAFACISALCVTAAYAYIGGAWLVMKCEGELQARALKWTRRCGWLMALGVILVSAVNLALYPDVYARWFENPRGMLLLPIPLVCMVLFFISDRVIRQMPFPDDEVSWLPFFSAASIFIMCFTGIGFSFFPYVIPGQIDIWEAASANESLAFLLYGAVFVIPAILFYTIFAYRVFWGKATDLEYY</sequence>
<dbReference type="PANTHER" id="PTHR43141">
    <property type="entry name" value="CYTOCHROME BD2 SUBUNIT II"/>
    <property type="match status" value="1"/>
</dbReference>
<dbReference type="GO" id="GO:0016682">
    <property type="term" value="F:oxidoreductase activity, acting on diphenols and related substances as donors, oxygen as acceptor"/>
    <property type="evidence" value="ECO:0007669"/>
    <property type="project" value="TreeGrafter"/>
</dbReference>
<feature type="transmembrane region" description="Helical" evidence="7">
    <location>
        <begin position="298"/>
        <end position="321"/>
    </location>
</feature>
<accession>W0NQE4</accession>
<name>W0NQE4_9BACT</name>
<evidence type="ECO:0000313" key="8">
    <source>
        <dbReference type="EMBL" id="AHG53027.1"/>
    </source>
</evidence>
<evidence type="ECO:0000256" key="6">
    <source>
        <dbReference type="ARBA" id="ARBA00023136"/>
    </source>
</evidence>
<feature type="transmembrane region" description="Helical" evidence="7">
    <location>
        <begin position="6"/>
        <end position="24"/>
    </location>
</feature>
<feature type="transmembrane region" description="Helical" evidence="7">
    <location>
        <begin position="145"/>
        <end position="171"/>
    </location>
</feature>
<keyword evidence="6 7" id="KW-0472">Membrane</keyword>
<feature type="transmembrane region" description="Helical" evidence="7">
    <location>
        <begin position="191"/>
        <end position="209"/>
    </location>
</feature>